<evidence type="ECO:0000256" key="2">
    <source>
        <dbReference type="ARBA" id="ARBA00022475"/>
    </source>
</evidence>
<dbReference type="InterPro" id="IPR050833">
    <property type="entry name" value="Poly_Biosynth_Transport"/>
</dbReference>
<keyword evidence="2" id="KW-1003">Cell membrane</keyword>
<feature type="transmembrane region" description="Helical" evidence="6">
    <location>
        <begin position="455"/>
        <end position="474"/>
    </location>
</feature>
<evidence type="ECO:0000256" key="3">
    <source>
        <dbReference type="ARBA" id="ARBA00022692"/>
    </source>
</evidence>
<keyword evidence="5 6" id="KW-0472">Membrane</keyword>
<feature type="transmembrane region" description="Helical" evidence="6">
    <location>
        <begin position="425"/>
        <end position="443"/>
    </location>
</feature>
<feature type="transmembrane region" description="Helical" evidence="6">
    <location>
        <begin position="118"/>
        <end position="140"/>
    </location>
</feature>
<evidence type="ECO:0000256" key="1">
    <source>
        <dbReference type="ARBA" id="ARBA00004651"/>
    </source>
</evidence>
<dbReference type="PANTHER" id="PTHR30250:SF11">
    <property type="entry name" value="O-ANTIGEN TRANSPORTER-RELATED"/>
    <property type="match status" value="1"/>
</dbReference>
<dbReference type="RefSeq" id="WP_073046147.1">
    <property type="nucleotide sequence ID" value="NZ_FRCJ01000005.1"/>
</dbReference>
<proteinExistence type="predicted"/>
<keyword evidence="3 6" id="KW-0812">Transmembrane</keyword>
<feature type="transmembrane region" description="Helical" evidence="6">
    <location>
        <begin position="334"/>
        <end position="354"/>
    </location>
</feature>
<accession>A0A1M7KV54</accession>
<feature type="transmembrane region" description="Helical" evidence="6">
    <location>
        <begin position="219"/>
        <end position="239"/>
    </location>
</feature>
<dbReference type="Pfam" id="PF01943">
    <property type="entry name" value="Polysacc_synt"/>
    <property type="match status" value="1"/>
</dbReference>
<dbReference type="OrthoDB" id="9814608at2"/>
<dbReference type="PANTHER" id="PTHR30250">
    <property type="entry name" value="PST FAMILY PREDICTED COLANIC ACID TRANSPORTER"/>
    <property type="match status" value="1"/>
</dbReference>
<dbReference type="InterPro" id="IPR002797">
    <property type="entry name" value="Polysacc_synth"/>
</dbReference>
<feature type="transmembrane region" description="Helical" evidence="6">
    <location>
        <begin position="82"/>
        <end position="106"/>
    </location>
</feature>
<feature type="transmembrane region" description="Helical" evidence="6">
    <location>
        <begin position="390"/>
        <end position="413"/>
    </location>
</feature>
<reference evidence="7 8" key="1">
    <citation type="submission" date="2016-11" db="EMBL/GenBank/DDBJ databases">
        <authorList>
            <person name="Jaros S."/>
            <person name="Januszkiewicz K."/>
            <person name="Wedrychowicz H."/>
        </authorList>
    </citation>
    <scope>NUCLEOTIDE SEQUENCE [LARGE SCALE GENOMIC DNA]</scope>
    <source>
        <strain evidence="7 8">BPI-34</strain>
    </source>
</reference>
<dbReference type="GO" id="GO:0005886">
    <property type="term" value="C:plasma membrane"/>
    <property type="evidence" value="ECO:0007669"/>
    <property type="project" value="UniProtKB-SubCell"/>
</dbReference>
<organism evidence="7 8">
    <name type="scientific">Xylanibacter ruminicola</name>
    <name type="common">Prevotella ruminicola</name>
    <dbReference type="NCBI Taxonomy" id="839"/>
    <lineage>
        <taxon>Bacteria</taxon>
        <taxon>Pseudomonadati</taxon>
        <taxon>Bacteroidota</taxon>
        <taxon>Bacteroidia</taxon>
        <taxon>Bacteroidales</taxon>
        <taxon>Prevotellaceae</taxon>
        <taxon>Xylanibacter</taxon>
    </lineage>
</organism>
<dbReference type="Proteomes" id="UP000184280">
    <property type="component" value="Unassembled WGS sequence"/>
</dbReference>
<sequence length="490" mass="55600">MANLKSLVKDTAIYGLSSIVGRFLNYLMVPLYTYTLKSCADYGIYNDIYAQTALLMVLLTFGMETTFFRFMNKEEGDKMRVYSTALMMVGGVCLTFAALVLLFITPIASVLDYPNHKWYVGMMFVTVAQDAFQAIPFAYLRYKHRPIKFASLKLLFIFMSVTLNVVAYWLMPQINPEWQIHIGYAFAINLLCTTIISFCLISELVGFKWQFDSQKCKQMLSYSWPLLVLGIAGILNQVAGQILLPRILDSEEGRHQLGIYGACIKIAMIMALITQAFRFAYEPIVFGSAKDKNSKELYAKSMKFFVIFTLLAFLCVMGYIDIFKYLVGDKFREGLGIVPIVMMAEIFMGIYFNLSFWYKLIDKTIYGAWFSLAGCAVLFGVNVIFIPQIGYWACAWGGLAGYGTAMVLSYIVGQKQNPIPYPIKNIATYFFLAIFLAVLMHFHKVNFNLDGLGALPFNTMCIVLFVVHIIRYDLPLSSLPIIGKKFKKTK</sequence>
<feature type="transmembrane region" description="Helical" evidence="6">
    <location>
        <begin position="48"/>
        <end position="70"/>
    </location>
</feature>
<feature type="transmembrane region" description="Helical" evidence="6">
    <location>
        <begin position="366"/>
        <end position="384"/>
    </location>
</feature>
<keyword evidence="4 6" id="KW-1133">Transmembrane helix</keyword>
<feature type="transmembrane region" description="Helical" evidence="6">
    <location>
        <begin position="259"/>
        <end position="281"/>
    </location>
</feature>
<evidence type="ECO:0000313" key="8">
    <source>
        <dbReference type="Proteomes" id="UP000184280"/>
    </source>
</evidence>
<dbReference type="EMBL" id="FRCJ01000005">
    <property type="protein sequence ID" value="SHM69417.1"/>
    <property type="molecule type" value="Genomic_DNA"/>
</dbReference>
<dbReference type="AlphaFoldDB" id="A0A1M7KV54"/>
<evidence type="ECO:0000256" key="5">
    <source>
        <dbReference type="ARBA" id="ARBA00023136"/>
    </source>
</evidence>
<feature type="transmembrane region" description="Helical" evidence="6">
    <location>
        <begin position="302"/>
        <end position="322"/>
    </location>
</feature>
<name>A0A1M7KV54_XYLRU</name>
<comment type="subcellular location">
    <subcellularLocation>
        <location evidence="1">Cell membrane</location>
        <topology evidence="1">Multi-pass membrane protein</topology>
    </subcellularLocation>
</comment>
<evidence type="ECO:0000256" key="6">
    <source>
        <dbReference type="SAM" id="Phobius"/>
    </source>
</evidence>
<feature type="transmembrane region" description="Helical" evidence="6">
    <location>
        <begin position="182"/>
        <end position="207"/>
    </location>
</feature>
<gene>
    <name evidence="7" type="ORF">SAMN04488494_2447</name>
</gene>
<protein>
    <submittedName>
        <fullName evidence="7">Membrane protein involved in the export of O-antigen and teichoic acid</fullName>
    </submittedName>
</protein>
<evidence type="ECO:0000313" key="7">
    <source>
        <dbReference type="EMBL" id="SHM69417.1"/>
    </source>
</evidence>
<feature type="transmembrane region" description="Helical" evidence="6">
    <location>
        <begin position="12"/>
        <end position="28"/>
    </location>
</feature>
<evidence type="ECO:0000256" key="4">
    <source>
        <dbReference type="ARBA" id="ARBA00022989"/>
    </source>
</evidence>
<feature type="transmembrane region" description="Helical" evidence="6">
    <location>
        <begin position="152"/>
        <end position="170"/>
    </location>
</feature>